<evidence type="ECO:0000313" key="2">
    <source>
        <dbReference type="Proteomes" id="UP001380953"/>
    </source>
</evidence>
<comment type="caution">
    <text evidence="1">The sequence shown here is derived from an EMBL/GenBank/DDBJ whole genome shotgun (WGS) entry which is preliminary data.</text>
</comment>
<proteinExistence type="predicted"/>
<keyword evidence="2" id="KW-1185">Reference proteome</keyword>
<sequence length="186" mass="21378">MIVQTVLIRWMKETRGEPYATSRNRHPAAFSLPAAIPSRAYPVQEEQVLVHRLAFLQTTKGFQPLSDTCEWLAVSSAGIPPGAKRLPGLTPKRYAQGTEVHFGYDPSFGKPVRSDYQSRLLNERVFVLREGEYGRILINGRHTIEEGSLYEHRTFNVWNVEDTSELEQNSVHREPDYMRTYLASLW</sequence>
<protein>
    <submittedName>
        <fullName evidence="1">Uncharacterized protein</fullName>
    </submittedName>
</protein>
<dbReference type="Proteomes" id="UP001380953">
    <property type="component" value="Unassembled WGS sequence"/>
</dbReference>
<evidence type="ECO:0000313" key="1">
    <source>
        <dbReference type="EMBL" id="MEJ8302372.1"/>
    </source>
</evidence>
<dbReference type="EMBL" id="JBBKAR010000001">
    <property type="protein sequence ID" value="MEJ8302372.1"/>
    <property type="molecule type" value="Genomic_DNA"/>
</dbReference>
<reference evidence="1" key="1">
    <citation type="submission" date="2024-03" db="EMBL/GenBank/DDBJ databases">
        <title>Whole genome sequecning of epiphytes from Marcgravia umbellata leaves.</title>
        <authorList>
            <person name="Kumar G."/>
            <person name="Savka M.A."/>
        </authorList>
    </citation>
    <scope>NUCLEOTIDE SEQUENCE</scope>
    <source>
        <strain evidence="1">RIT_BL5</strain>
    </source>
</reference>
<name>A0ACC6P675_9BACL</name>
<gene>
    <name evidence="1" type="ORF">WKI47_00435</name>
</gene>
<accession>A0ACC6P675</accession>
<organism evidence="1 2">
    <name type="scientific">Saccharibacillus sacchari</name>
    <dbReference type="NCBI Taxonomy" id="456493"/>
    <lineage>
        <taxon>Bacteria</taxon>
        <taxon>Bacillati</taxon>
        <taxon>Bacillota</taxon>
        <taxon>Bacilli</taxon>
        <taxon>Bacillales</taxon>
        <taxon>Paenibacillaceae</taxon>
        <taxon>Saccharibacillus</taxon>
    </lineage>
</organism>